<dbReference type="EMBL" id="CP036291">
    <property type="protein sequence ID" value="QDU87330.1"/>
    <property type="molecule type" value="Genomic_DNA"/>
</dbReference>
<gene>
    <name evidence="1" type="ORF">Pla175_06890</name>
</gene>
<dbReference type="PANTHER" id="PTHR48098">
    <property type="entry name" value="ENTEROCHELIN ESTERASE-RELATED"/>
    <property type="match status" value="1"/>
</dbReference>
<dbReference type="SUPFAM" id="SSF53474">
    <property type="entry name" value="alpha/beta-Hydrolases"/>
    <property type="match status" value="1"/>
</dbReference>
<sequence>MPGWSEVELAGHGCSVFEPLEPSPHGYTLIYLHSVGLEDLRDCPGYAAQLQRRGLRMIAPRTGLSWWVDKVCDEFDPDVTAERYVADAVLPYIAERWGVRPPGIGLLGVSMGGQGALRLAYRKPSLFPVVAAVSPAVDFQNWMTYGAAAFSGEEQRGREASLWQMYGDPERARQDTATLHVHPLNWPRNQMFVCDPDDPWHESCDRLHMKLGSLGVPHEHDLETRAGGHSWDYFDAMAPRVFDFLVERLDAERRRQPTP</sequence>
<dbReference type="RefSeq" id="WP_145281298.1">
    <property type="nucleotide sequence ID" value="NZ_CP036291.1"/>
</dbReference>
<organism evidence="1 2">
    <name type="scientific">Pirellulimonas nuda</name>
    <dbReference type="NCBI Taxonomy" id="2528009"/>
    <lineage>
        <taxon>Bacteria</taxon>
        <taxon>Pseudomonadati</taxon>
        <taxon>Planctomycetota</taxon>
        <taxon>Planctomycetia</taxon>
        <taxon>Pirellulales</taxon>
        <taxon>Lacipirellulaceae</taxon>
        <taxon>Pirellulimonas</taxon>
    </lineage>
</organism>
<dbReference type="InterPro" id="IPR029058">
    <property type="entry name" value="AB_hydrolase_fold"/>
</dbReference>
<evidence type="ECO:0000313" key="1">
    <source>
        <dbReference type="EMBL" id="QDU87330.1"/>
    </source>
</evidence>
<dbReference type="InterPro" id="IPR000801">
    <property type="entry name" value="Esterase-like"/>
</dbReference>
<keyword evidence="2" id="KW-1185">Reference proteome</keyword>
<dbReference type="OrthoDB" id="9784036at2"/>
<dbReference type="PANTHER" id="PTHR48098:SF1">
    <property type="entry name" value="DIACYLGLYCEROL ACYLTRANSFERASE_MYCOLYLTRANSFERASE AG85A"/>
    <property type="match status" value="1"/>
</dbReference>
<dbReference type="AlphaFoldDB" id="A0A518D769"/>
<dbReference type="KEGG" id="pnd:Pla175_06890"/>
<name>A0A518D769_9BACT</name>
<protein>
    <submittedName>
        <fullName evidence="1">Esterase</fullName>
    </submittedName>
</protein>
<reference evidence="1 2" key="1">
    <citation type="submission" date="2019-02" db="EMBL/GenBank/DDBJ databases">
        <title>Deep-cultivation of Planctomycetes and their phenomic and genomic characterization uncovers novel biology.</title>
        <authorList>
            <person name="Wiegand S."/>
            <person name="Jogler M."/>
            <person name="Boedeker C."/>
            <person name="Pinto D."/>
            <person name="Vollmers J."/>
            <person name="Rivas-Marin E."/>
            <person name="Kohn T."/>
            <person name="Peeters S.H."/>
            <person name="Heuer A."/>
            <person name="Rast P."/>
            <person name="Oberbeckmann S."/>
            <person name="Bunk B."/>
            <person name="Jeske O."/>
            <person name="Meyerdierks A."/>
            <person name="Storesund J.E."/>
            <person name="Kallscheuer N."/>
            <person name="Luecker S."/>
            <person name="Lage O.M."/>
            <person name="Pohl T."/>
            <person name="Merkel B.J."/>
            <person name="Hornburger P."/>
            <person name="Mueller R.-W."/>
            <person name="Bruemmer F."/>
            <person name="Labrenz M."/>
            <person name="Spormann A.M."/>
            <person name="Op den Camp H."/>
            <person name="Overmann J."/>
            <person name="Amann R."/>
            <person name="Jetten M.S.M."/>
            <person name="Mascher T."/>
            <person name="Medema M.H."/>
            <person name="Devos D.P."/>
            <person name="Kaster A.-K."/>
            <person name="Ovreas L."/>
            <person name="Rohde M."/>
            <person name="Galperin M.Y."/>
            <person name="Jogler C."/>
        </authorList>
    </citation>
    <scope>NUCLEOTIDE SEQUENCE [LARGE SCALE GENOMIC DNA]</scope>
    <source>
        <strain evidence="1 2">Pla175</strain>
    </source>
</reference>
<evidence type="ECO:0000313" key="2">
    <source>
        <dbReference type="Proteomes" id="UP000317429"/>
    </source>
</evidence>
<dbReference type="Gene3D" id="3.40.50.1820">
    <property type="entry name" value="alpha/beta hydrolase"/>
    <property type="match status" value="1"/>
</dbReference>
<proteinExistence type="predicted"/>
<dbReference type="GO" id="GO:0016747">
    <property type="term" value="F:acyltransferase activity, transferring groups other than amino-acyl groups"/>
    <property type="evidence" value="ECO:0007669"/>
    <property type="project" value="TreeGrafter"/>
</dbReference>
<dbReference type="Proteomes" id="UP000317429">
    <property type="component" value="Chromosome"/>
</dbReference>
<dbReference type="Pfam" id="PF00756">
    <property type="entry name" value="Esterase"/>
    <property type="match status" value="1"/>
</dbReference>
<accession>A0A518D769</accession>
<dbReference type="InterPro" id="IPR050583">
    <property type="entry name" value="Mycobacterial_A85_antigen"/>
</dbReference>